<accession>A0A1H3AN24</accession>
<organism evidence="2 3">
    <name type="scientific">Tepidimicrobium xylanilyticum</name>
    <dbReference type="NCBI Taxonomy" id="1123352"/>
    <lineage>
        <taxon>Bacteria</taxon>
        <taxon>Bacillati</taxon>
        <taxon>Bacillota</taxon>
        <taxon>Tissierellia</taxon>
        <taxon>Tissierellales</taxon>
        <taxon>Tepidimicrobiaceae</taxon>
        <taxon>Tepidimicrobium</taxon>
    </lineage>
</organism>
<evidence type="ECO:0000313" key="3">
    <source>
        <dbReference type="Proteomes" id="UP000198828"/>
    </source>
</evidence>
<proteinExistence type="predicted"/>
<evidence type="ECO:0000313" key="2">
    <source>
        <dbReference type="EMBL" id="SDX30831.1"/>
    </source>
</evidence>
<feature type="transmembrane region" description="Helical" evidence="1">
    <location>
        <begin position="22"/>
        <end position="46"/>
    </location>
</feature>
<keyword evidence="1" id="KW-1133">Transmembrane helix</keyword>
<dbReference type="AlphaFoldDB" id="A0A1H3AN24"/>
<keyword evidence="1" id="KW-0812">Transmembrane</keyword>
<protein>
    <submittedName>
        <fullName evidence="2">Uncharacterized protein</fullName>
    </submittedName>
</protein>
<gene>
    <name evidence="2" type="ORF">SAMN05660923_02079</name>
</gene>
<reference evidence="2 3" key="1">
    <citation type="submission" date="2016-10" db="EMBL/GenBank/DDBJ databases">
        <authorList>
            <person name="de Groot N.N."/>
        </authorList>
    </citation>
    <scope>NUCLEOTIDE SEQUENCE [LARGE SCALE GENOMIC DNA]</scope>
    <source>
        <strain evidence="2 3">DSM 23310</strain>
    </source>
</reference>
<evidence type="ECO:0000256" key="1">
    <source>
        <dbReference type="SAM" id="Phobius"/>
    </source>
</evidence>
<keyword evidence="1" id="KW-0472">Membrane</keyword>
<name>A0A1H3AN24_9FIRM</name>
<dbReference type="EMBL" id="FNNG01000009">
    <property type="protein sequence ID" value="SDX30831.1"/>
    <property type="molecule type" value="Genomic_DNA"/>
</dbReference>
<keyword evidence="3" id="KW-1185">Reference proteome</keyword>
<sequence length="53" mass="6380">MGCRGDLWSPVYDYNKLLLNDIMYIGSIKCDIGIILRWMVVIWMNYHEERILD</sequence>
<dbReference type="Proteomes" id="UP000198828">
    <property type="component" value="Unassembled WGS sequence"/>
</dbReference>